<sequence>MGQTAPPTPEVAVLRRGRPVGTGDVAWMPDANMYCLVSIREQGADRQCFELAAKRKPQGYVHVGRSSPHGLGDPTQPHRMWLTVSIVENSSGSFAYTGGTPEHATEVEEATVKFPSGRTMTFVTYEFPERTSIPIDAEICNTDRTVCFKAFEPNPQGE</sequence>
<gene>
    <name evidence="1" type="ORF">OG327_36055</name>
</gene>
<organism evidence="1">
    <name type="scientific">Streptomyces sp. NBC_00049</name>
    <dbReference type="NCBI Taxonomy" id="2903617"/>
    <lineage>
        <taxon>Bacteria</taxon>
        <taxon>Bacillati</taxon>
        <taxon>Actinomycetota</taxon>
        <taxon>Actinomycetes</taxon>
        <taxon>Kitasatosporales</taxon>
        <taxon>Streptomycetaceae</taxon>
        <taxon>Streptomyces</taxon>
    </lineage>
</organism>
<protein>
    <submittedName>
        <fullName evidence="1">Uncharacterized protein</fullName>
    </submittedName>
</protein>
<dbReference type="EMBL" id="CP108264">
    <property type="protein sequence ID" value="WTU78287.1"/>
    <property type="molecule type" value="Genomic_DNA"/>
</dbReference>
<proteinExistence type="predicted"/>
<reference evidence="1" key="1">
    <citation type="submission" date="2022-10" db="EMBL/GenBank/DDBJ databases">
        <title>The complete genomes of actinobacterial strains from the NBC collection.</title>
        <authorList>
            <person name="Joergensen T.S."/>
            <person name="Alvarez Arevalo M."/>
            <person name="Sterndorff E.B."/>
            <person name="Faurdal D."/>
            <person name="Vuksanovic O."/>
            <person name="Mourched A.-S."/>
            <person name="Charusanti P."/>
            <person name="Shaw S."/>
            <person name="Blin K."/>
            <person name="Weber T."/>
        </authorList>
    </citation>
    <scope>NUCLEOTIDE SEQUENCE</scope>
    <source>
        <strain evidence="1">NBC_00049</strain>
    </source>
</reference>
<evidence type="ECO:0000313" key="1">
    <source>
        <dbReference type="EMBL" id="WTU78287.1"/>
    </source>
</evidence>
<accession>A0AAU2K1T8</accession>
<dbReference type="AlphaFoldDB" id="A0AAU2K1T8"/>
<name>A0AAU2K1T8_9ACTN</name>